<dbReference type="OrthoDB" id="9917004at2"/>
<feature type="signal peptide" evidence="1">
    <location>
        <begin position="1"/>
        <end position="21"/>
    </location>
</feature>
<dbReference type="PATRIC" id="fig|1280954.3.peg.321"/>
<evidence type="ECO:0000256" key="1">
    <source>
        <dbReference type="SAM" id="SignalP"/>
    </source>
</evidence>
<dbReference type="PROSITE" id="PS51257">
    <property type="entry name" value="PROKAR_LIPOPROTEIN"/>
    <property type="match status" value="1"/>
</dbReference>
<gene>
    <name evidence="2" type="ORF">HPO_01565</name>
</gene>
<dbReference type="STRING" id="1280954.HPO_01565"/>
<evidence type="ECO:0000313" key="3">
    <source>
        <dbReference type="Proteomes" id="UP000027100"/>
    </source>
</evidence>
<feature type="chain" id="PRO_5001615739" evidence="1">
    <location>
        <begin position="22"/>
        <end position="158"/>
    </location>
</feature>
<organism evidence="2 3">
    <name type="scientific">Hyphomonas polymorpha PS728</name>
    <dbReference type="NCBI Taxonomy" id="1280954"/>
    <lineage>
        <taxon>Bacteria</taxon>
        <taxon>Pseudomonadati</taxon>
        <taxon>Pseudomonadota</taxon>
        <taxon>Alphaproteobacteria</taxon>
        <taxon>Hyphomonadales</taxon>
        <taxon>Hyphomonadaceae</taxon>
        <taxon>Hyphomonas</taxon>
    </lineage>
</organism>
<dbReference type="AlphaFoldDB" id="A0A062VJI7"/>
<keyword evidence="2" id="KW-0449">Lipoprotein</keyword>
<reference evidence="2 3" key="1">
    <citation type="journal article" date="2014" name="Antonie Van Leeuwenhoek">
        <title>Hyphomonas beringensis sp. nov. and Hyphomonas chukchiensis sp. nov., isolated from surface seawater of the Bering Sea and Chukchi Sea.</title>
        <authorList>
            <person name="Li C."/>
            <person name="Lai Q."/>
            <person name="Li G."/>
            <person name="Dong C."/>
            <person name="Wang J."/>
            <person name="Liao Y."/>
            <person name="Shao Z."/>
        </authorList>
    </citation>
    <scope>NUCLEOTIDE SEQUENCE [LARGE SCALE GENOMIC DNA]</scope>
    <source>
        <strain evidence="2 3">PS728</strain>
    </source>
</reference>
<dbReference type="RefSeq" id="WP_035593543.1">
    <property type="nucleotide sequence ID" value="NZ_ARYM01000001.1"/>
</dbReference>
<proteinExistence type="predicted"/>
<evidence type="ECO:0000313" key="2">
    <source>
        <dbReference type="EMBL" id="KDA00676.1"/>
    </source>
</evidence>
<dbReference type="SUPFAM" id="SSF50242">
    <property type="entry name" value="TIMP-like"/>
    <property type="match status" value="1"/>
</dbReference>
<keyword evidence="1" id="KW-0732">Signal</keyword>
<dbReference type="EMBL" id="ARYM01000001">
    <property type="protein sequence ID" value="KDA00676.1"/>
    <property type="molecule type" value="Genomic_DNA"/>
</dbReference>
<protein>
    <submittedName>
        <fullName evidence="2">Putative lipoprotein</fullName>
    </submittedName>
</protein>
<dbReference type="Proteomes" id="UP000027100">
    <property type="component" value="Unassembled WGS sequence"/>
</dbReference>
<accession>A0A062VJI7</accession>
<dbReference type="Gene3D" id="2.40.50.120">
    <property type="match status" value="1"/>
</dbReference>
<comment type="caution">
    <text evidence="2">The sequence shown here is derived from an EMBL/GenBank/DDBJ whole genome shotgun (WGS) entry which is preliminary data.</text>
</comment>
<dbReference type="InterPro" id="IPR008993">
    <property type="entry name" value="TIMP-like_OB-fold"/>
</dbReference>
<sequence>MLKPLATLAALAAVSAPAALACSCLPCDSQPPLLESEYTAGAFVGELMSVRKPATGNFPAETEGGFEYPPQLVYLFKVTRSLKGDMPKYVMVRSASNSAACGVTFSFEGLNAVAVSQDEDGRYHAGSCSQMCWGAEPNRSLITEDTMQTWRDPMASEE</sequence>
<name>A0A062VJI7_9PROT</name>
<keyword evidence="3" id="KW-1185">Reference proteome</keyword>